<organism evidence="4 5">
    <name type="scientific">Candidatus Fischerbacteria bacterium RBG_13_37_8</name>
    <dbReference type="NCBI Taxonomy" id="1817863"/>
    <lineage>
        <taxon>Bacteria</taxon>
        <taxon>Candidatus Fischeribacteriota</taxon>
    </lineage>
</organism>
<dbReference type="InterPro" id="IPR013517">
    <property type="entry name" value="FG-GAP"/>
</dbReference>
<dbReference type="Proteomes" id="UP000178943">
    <property type="component" value="Unassembled WGS sequence"/>
</dbReference>
<sequence>MKKIIFLQFILLLTVNLVCIAERRVIFNSEKQHYEVWNEETGELLIVIKSTEKRTIYREQHSNFFPYQQGWPVQTPSAVFYSYPPTIGDLTGDNKSEVYALTHWDGHYIYNYLGNIISTPNYGGLAAFEDIDFDGLNEIIGNQGLDAPNCTDFCGATVAKWNGIRLNGFPNPPNTAFVGTVVEDIDRDGNYEIAFAASEPSNFDEYNLGMNVLGSWGGLLPGFPVVFPLQNYEPLSGPGQSYASPSAGDFDDDGIIELTVNTANRKLYIIREDGSHFRNWPIVLGTHPINAPALGDIDNDGKLEIAITDDNVYKLFVFNDDASIVPGFPVSIGNYPAYRNPSLADVNGDGKLELYVLVLCDRLVAFNNDGTVLPGWPIFLRVNDVAVGFSHFPSVADIDGDGEMEIIAAGGTCEWCSDGVLVAYNFDGSLVDGYPVIEPYYSFNGRGATLSDLDNDGDIEICTGSEYCGIASEDPAYIYCYDLPYASDETKIAWNNYAHDNQHTGRYVNPAVKPPLLEQVQPNIGSYKGGHIVKITGQNFLAGAKVFFGGVPSEEVQVVDSTTIFAKLPPHKPCFRYINDFSISPYELSIELVNQAVVESSMYNNAEDSKNNTPTNSTNPNNTLPPSGCIVNVVVVHPGPDQREGILRAGFTYTGYEPPADDVILYASKYSPMGTFENNGANWQWMFDDKGALWKIIDDDLNCIGKPYPSGHKAMYYGNKEVCNYDTGERSFGYLEMPFIKINNSDAKIRFKYYREVEYNPLRNADEFRVELWWNYGIWTLWVKDSTHPSEKQWTISPDLPIGQWSGKEVRIMFWFDTKDGIDNNHSGVAIDNIELIGARWSPWAETAGEVILNWTGGRPKYFVYRGINPDFDNNPPELRAYTPFKSKYENSLNDYESYFYKVR</sequence>
<evidence type="ECO:0000313" key="5">
    <source>
        <dbReference type="Proteomes" id="UP000178943"/>
    </source>
</evidence>
<proteinExistence type="predicted"/>
<evidence type="ECO:0000259" key="3">
    <source>
        <dbReference type="Pfam" id="PF01833"/>
    </source>
</evidence>
<reference evidence="4 5" key="1">
    <citation type="journal article" date="2016" name="Nat. Commun.">
        <title>Thousands of microbial genomes shed light on interconnected biogeochemical processes in an aquifer system.</title>
        <authorList>
            <person name="Anantharaman K."/>
            <person name="Brown C.T."/>
            <person name="Hug L.A."/>
            <person name="Sharon I."/>
            <person name="Castelle C.J."/>
            <person name="Probst A.J."/>
            <person name="Thomas B.C."/>
            <person name="Singh A."/>
            <person name="Wilkins M.J."/>
            <person name="Karaoz U."/>
            <person name="Brodie E.L."/>
            <person name="Williams K.H."/>
            <person name="Hubbard S.S."/>
            <person name="Banfield J.F."/>
        </authorList>
    </citation>
    <scope>NUCLEOTIDE SEQUENCE [LARGE SCALE GENOMIC DNA]</scope>
</reference>
<dbReference type="InterPro" id="IPR028994">
    <property type="entry name" value="Integrin_alpha_N"/>
</dbReference>
<dbReference type="PANTHER" id="PTHR46580:SF4">
    <property type="entry name" value="ATP_GTP-BINDING PROTEIN"/>
    <property type="match status" value="1"/>
</dbReference>
<feature type="region of interest" description="Disordered" evidence="2">
    <location>
        <begin position="605"/>
        <end position="624"/>
    </location>
</feature>
<evidence type="ECO:0000313" key="4">
    <source>
        <dbReference type="EMBL" id="OGF67388.1"/>
    </source>
</evidence>
<feature type="compositionally biased region" description="Low complexity" evidence="2">
    <location>
        <begin position="611"/>
        <end position="624"/>
    </location>
</feature>
<dbReference type="InterPro" id="IPR002909">
    <property type="entry name" value="IPT_dom"/>
</dbReference>
<evidence type="ECO:0000256" key="2">
    <source>
        <dbReference type="SAM" id="MobiDB-lite"/>
    </source>
</evidence>
<name>A0A1F5VVL2_9BACT</name>
<dbReference type="SUPFAM" id="SSF81296">
    <property type="entry name" value="E set domains"/>
    <property type="match status" value="1"/>
</dbReference>
<dbReference type="CDD" id="cd00102">
    <property type="entry name" value="IPT"/>
    <property type="match status" value="1"/>
</dbReference>
<dbReference type="AlphaFoldDB" id="A0A1F5VVL2"/>
<dbReference type="Pfam" id="PF01833">
    <property type="entry name" value="TIG"/>
    <property type="match status" value="1"/>
</dbReference>
<feature type="domain" description="IPT/TIG" evidence="3">
    <location>
        <begin position="515"/>
        <end position="583"/>
    </location>
</feature>
<comment type="caution">
    <text evidence="4">The sequence shown here is derived from an EMBL/GenBank/DDBJ whole genome shotgun (WGS) entry which is preliminary data.</text>
</comment>
<dbReference type="Gene3D" id="2.60.40.10">
    <property type="entry name" value="Immunoglobulins"/>
    <property type="match status" value="1"/>
</dbReference>
<dbReference type="Pfam" id="PF13517">
    <property type="entry name" value="FG-GAP_3"/>
    <property type="match status" value="1"/>
</dbReference>
<dbReference type="InterPro" id="IPR013783">
    <property type="entry name" value="Ig-like_fold"/>
</dbReference>
<keyword evidence="1" id="KW-0732">Signal</keyword>
<dbReference type="EMBL" id="MFGW01000056">
    <property type="protein sequence ID" value="OGF67388.1"/>
    <property type="molecule type" value="Genomic_DNA"/>
</dbReference>
<dbReference type="SUPFAM" id="SSF69318">
    <property type="entry name" value="Integrin alpha N-terminal domain"/>
    <property type="match status" value="1"/>
</dbReference>
<evidence type="ECO:0000256" key="1">
    <source>
        <dbReference type="ARBA" id="ARBA00022729"/>
    </source>
</evidence>
<dbReference type="STRING" id="1817863.A2Y62_00945"/>
<dbReference type="InterPro" id="IPR014756">
    <property type="entry name" value="Ig_E-set"/>
</dbReference>
<protein>
    <recommendedName>
        <fullName evidence="3">IPT/TIG domain-containing protein</fullName>
    </recommendedName>
</protein>
<accession>A0A1F5VVL2</accession>
<dbReference type="PANTHER" id="PTHR46580">
    <property type="entry name" value="SENSOR KINASE-RELATED"/>
    <property type="match status" value="1"/>
</dbReference>
<gene>
    <name evidence="4" type="ORF">A2Y62_00945</name>
</gene>